<evidence type="ECO:0000313" key="19">
    <source>
        <dbReference type="Proteomes" id="UP000190831"/>
    </source>
</evidence>
<dbReference type="STRING" id="4955.A0A1G4MJQ4"/>
<evidence type="ECO:0000256" key="1">
    <source>
        <dbReference type="ARBA" id="ARBA00004123"/>
    </source>
</evidence>
<dbReference type="GO" id="GO:0005876">
    <property type="term" value="C:spindle microtubule"/>
    <property type="evidence" value="ECO:0007669"/>
    <property type="project" value="InterPro"/>
</dbReference>
<dbReference type="EMBL" id="LT598491">
    <property type="protein sequence ID" value="SCW04102.1"/>
    <property type="molecule type" value="Genomic_DNA"/>
</dbReference>
<feature type="region of interest" description="Disordered" evidence="17">
    <location>
        <begin position="103"/>
        <end position="123"/>
    </location>
</feature>
<sequence>MTESLRQCLEALELSVSVLENTVSKLDSSSRVSNELTTTLLQSRRVFELVPEYDVQRAKLDLIQEVEPLVNRLNGKLVKGLNKLEREREALLQTYELNKLQLNNKTKDDEEADADMSTDPVVVASSTREELDLLKHLKKKREELSLKYEDLVRSS</sequence>
<evidence type="ECO:0000256" key="15">
    <source>
        <dbReference type="ARBA" id="ARBA00032583"/>
    </source>
</evidence>
<keyword evidence="14" id="KW-0137">Centromere</keyword>
<dbReference type="Pfam" id="PF08287">
    <property type="entry name" value="DASH_Spc19"/>
    <property type="match status" value="1"/>
</dbReference>
<organism evidence="18 19">
    <name type="scientific">Lachancea fermentati</name>
    <name type="common">Zygosaccharomyces fermentati</name>
    <dbReference type="NCBI Taxonomy" id="4955"/>
    <lineage>
        <taxon>Eukaryota</taxon>
        <taxon>Fungi</taxon>
        <taxon>Dikarya</taxon>
        <taxon>Ascomycota</taxon>
        <taxon>Saccharomycotina</taxon>
        <taxon>Saccharomycetes</taxon>
        <taxon>Saccharomycetales</taxon>
        <taxon>Saccharomycetaceae</taxon>
        <taxon>Lachancea</taxon>
    </lineage>
</organism>
<reference evidence="18 19" key="1">
    <citation type="submission" date="2016-03" db="EMBL/GenBank/DDBJ databases">
        <authorList>
            <person name="Devillers H."/>
        </authorList>
    </citation>
    <scope>NUCLEOTIDE SEQUENCE [LARGE SCALE GENOMIC DNA]</scope>
    <source>
        <strain evidence="18">CBS 6772</strain>
    </source>
</reference>
<evidence type="ECO:0000256" key="2">
    <source>
        <dbReference type="ARBA" id="ARBA00004186"/>
    </source>
</evidence>
<keyword evidence="9" id="KW-0498">Mitosis</keyword>
<evidence type="ECO:0000256" key="6">
    <source>
        <dbReference type="ARBA" id="ARBA00022454"/>
    </source>
</evidence>
<dbReference type="OMA" id="HKNGYDV"/>
<evidence type="ECO:0000256" key="4">
    <source>
        <dbReference type="ARBA" id="ARBA00008952"/>
    </source>
</evidence>
<keyword evidence="11" id="KW-0995">Kinetochore</keyword>
<dbReference type="PANTHER" id="PTHR28262:SF1">
    <property type="entry name" value="DASH COMPLEX SUBUNIT SPC19"/>
    <property type="match status" value="1"/>
</dbReference>
<evidence type="ECO:0000256" key="3">
    <source>
        <dbReference type="ARBA" id="ARBA00004629"/>
    </source>
</evidence>
<evidence type="ECO:0000256" key="13">
    <source>
        <dbReference type="ARBA" id="ARBA00023242"/>
    </source>
</evidence>
<dbReference type="GO" id="GO:0042729">
    <property type="term" value="C:DASH complex"/>
    <property type="evidence" value="ECO:0007669"/>
    <property type="project" value="InterPro"/>
</dbReference>
<evidence type="ECO:0000256" key="7">
    <source>
        <dbReference type="ARBA" id="ARBA00022490"/>
    </source>
</evidence>
<keyword evidence="9" id="KW-0132">Cell division</keyword>
<keyword evidence="13" id="KW-0539">Nucleus</keyword>
<evidence type="ECO:0000256" key="14">
    <source>
        <dbReference type="ARBA" id="ARBA00023328"/>
    </source>
</evidence>
<accession>A0A1G4MJQ4</accession>
<keyword evidence="12" id="KW-0206">Cytoskeleton</keyword>
<evidence type="ECO:0000256" key="17">
    <source>
        <dbReference type="SAM" id="MobiDB-lite"/>
    </source>
</evidence>
<dbReference type="Proteomes" id="UP000190831">
    <property type="component" value="Chromosome H"/>
</dbReference>
<dbReference type="InterPro" id="IPR013251">
    <property type="entry name" value="DASH_Spc19"/>
</dbReference>
<protein>
    <recommendedName>
        <fullName evidence="5">DASH complex subunit SPC19</fullName>
    </recommendedName>
    <alternativeName>
        <fullName evidence="15">Outer kinetochore protein SPC19</fullName>
    </alternativeName>
</protein>
<comment type="similarity">
    <text evidence="4">Belongs to the DASH complex SPC19 family.</text>
</comment>
<evidence type="ECO:0000256" key="5">
    <source>
        <dbReference type="ARBA" id="ARBA00016329"/>
    </source>
</evidence>
<evidence type="ECO:0000256" key="16">
    <source>
        <dbReference type="ARBA" id="ARBA00046633"/>
    </source>
</evidence>
<keyword evidence="9" id="KW-0131">Cell cycle</keyword>
<proteinExistence type="inferred from homology"/>
<gene>
    <name evidence="18" type="ORF">LAFE_0H05974G</name>
</gene>
<comment type="subunit">
    <text evidence="16">Component of the DASH complex consisting of ASK1, DAD1, DAD2, DAD3, DAD4, DAM1, DUO1, HSK3, SPC19 and SPC34, with a stoichiometry of one copy of each subunit per complex. Multiple DASH complexes oligomerize to form a ring that encircles spindle microtubules and organizes the rod-like NDC80 complexes of the outer kinetochore. DASH complex oligomerization strengthens microtubule attachments. On cytoplasmic microtubules, DASH complexes appear to form patches instead of rings.</text>
</comment>
<keyword evidence="19" id="KW-1185">Reference proteome</keyword>
<keyword evidence="10" id="KW-0159">Chromosome partition</keyword>
<name>A0A1G4MJQ4_LACFM</name>
<dbReference type="PANTHER" id="PTHR28262">
    <property type="entry name" value="DASH COMPLEX SUBUNIT SPC19"/>
    <property type="match status" value="1"/>
</dbReference>
<evidence type="ECO:0000256" key="10">
    <source>
        <dbReference type="ARBA" id="ARBA00022829"/>
    </source>
</evidence>
<keyword evidence="7" id="KW-0963">Cytoplasm</keyword>
<keyword evidence="8" id="KW-0493">Microtubule</keyword>
<evidence type="ECO:0000256" key="8">
    <source>
        <dbReference type="ARBA" id="ARBA00022701"/>
    </source>
</evidence>
<keyword evidence="6" id="KW-0158">Chromosome</keyword>
<comment type="subcellular location">
    <subcellularLocation>
        <location evidence="3">Chromosome</location>
        <location evidence="3">Centromere</location>
        <location evidence="3">Kinetochore</location>
    </subcellularLocation>
    <subcellularLocation>
        <location evidence="2">Cytoplasm</location>
        <location evidence="2">Cytoskeleton</location>
        <location evidence="2">Spindle</location>
    </subcellularLocation>
    <subcellularLocation>
        <location evidence="1">Nucleus</location>
    </subcellularLocation>
</comment>
<evidence type="ECO:0000313" key="18">
    <source>
        <dbReference type="EMBL" id="SCW04102.1"/>
    </source>
</evidence>
<dbReference type="GO" id="GO:0008608">
    <property type="term" value="P:attachment of spindle microtubules to kinetochore"/>
    <property type="evidence" value="ECO:0007669"/>
    <property type="project" value="InterPro"/>
</dbReference>
<dbReference type="OrthoDB" id="3361333at2759"/>
<evidence type="ECO:0000256" key="11">
    <source>
        <dbReference type="ARBA" id="ARBA00022838"/>
    </source>
</evidence>
<evidence type="ECO:0000256" key="9">
    <source>
        <dbReference type="ARBA" id="ARBA00022776"/>
    </source>
</evidence>
<dbReference type="AlphaFoldDB" id="A0A1G4MJQ4"/>
<evidence type="ECO:0000256" key="12">
    <source>
        <dbReference type="ARBA" id="ARBA00023212"/>
    </source>
</evidence>